<dbReference type="EMBL" id="CH473951">
    <property type="protein sequence ID" value="EDM02408.1"/>
    <property type="molecule type" value="Genomic_DNA"/>
</dbReference>
<evidence type="ECO:0000313" key="1">
    <source>
        <dbReference type="EMBL" id="EDM02408.1"/>
    </source>
</evidence>
<gene>
    <name evidence="1" type="ORF">rCG_37034</name>
</gene>
<sequence length="41" mass="4447">MQSGYPYAGPQEKAQKYQEPCVKGPGIQVPAGLESTAYFRA</sequence>
<dbReference type="Proteomes" id="UP000234681">
    <property type="component" value="Chromosome 15"/>
</dbReference>
<organism evidence="1 2">
    <name type="scientific">Rattus norvegicus</name>
    <name type="common">Rat</name>
    <dbReference type="NCBI Taxonomy" id="10116"/>
    <lineage>
        <taxon>Eukaryota</taxon>
        <taxon>Metazoa</taxon>
        <taxon>Chordata</taxon>
        <taxon>Craniata</taxon>
        <taxon>Vertebrata</taxon>
        <taxon>Euteleostomi</taxon>
        <taxon>Mammalia</taxon>
        <taxon>Eutheria</taxon>
        <taxon>Euarchontoglires</taxon>
        <taxon>Glires</taxon>
        <taxon>Rodentia</taxon>
        <taxon>Myomorpha</taxon>
        <taxon>Muroidea</taxon>
        <taxon>Muridae</taxon>
        <taxon>Murinae</taxon>
        <taxon>Rattus</taxon>
    </lineage>
</organism>
<protein>
    <submittedName>
        <fullName evidence="1">RCG37034</fullName>
    </submittedName>
</protein>
<proteinExistence type="predicted"/>
<accession>A6HU45</accession>
<evidence type="ECO:0000313" key="2">
    <source>
        <dbReference type="Proteomes" id="UP000234681"/>
    </source>
</evidence>
<reference evidence="1 2" key="1">
    <citation type="submission" date="2005-07" db="EMBL/GenBank/DDBJ databases">
        <authorList>
            <person name="Mural R.J."/>
            <person name="Li P.W."/>
            <person name="Adams M.D."/>
            <person name="Amanatides P.G."/>
            <person name="Baden-Tillson H."/>
            <person name="Barnstead M."/>
            <person name="Chin S.H."/>
            <person name="Dew I."/>
            <person name="Evans C.A."/>
            <person name="Ferriera S."/>
            <person name="Flanigan M."/>
            <person name="Fosler C."/>
            <person name="Glodek A."/>
            <person name="Gu Z."/>
            <person name="Holt R.A."/>
            <person name="Jennings D."/>
            <person name="Kraft C.L."/>
            <person name="Lu F."/>
            <person name="Nguyen T."/>
            <person name="Nusskern D.R."/>
            <person name="Pfannkoch C.M."/>
            <person name="Sitter C."/>
            <person name="Sutton G.G."/>
            <person name="Venter J.C."/>
            <person name="Wang Z."/>
            <person name="Woodage T."/>
            <person name="Zheng X.H."/>
            <person name="Zhong F."/>
        </authorList>
    </citation>
    <scope>NUCLEOTIDE SEQUENCE [LARGE SCALE GENOMIC DNA]</scope>
    <source>
        <strain>BN</strain>
        <strain evidence="2">Sprague-Dawley</strain>
    </source>
</reference>
<name>A6HU45_RAT</name>
<dbReference type="AlphaFoldDB" id="A6HU45"/>